<accession>A0A830FWQ0</accession>
<evidence type="ECO:0000313" key="2">
    <source>
        <dbReference type="EMBL" id="GGM50615.1"/>
    </source>
</evidence>
<dbReference type="InterPro" id="IPR027417">
    <property type="entry name" value="P-loop_NTPase"/>
</dbReference>
<dbReference type="AlphaFoldDB" id="A0A830FWQ0"/>
<protein>
    <submittedName>
        <fullName evidence="2">Uncharacterized protein</fullName>
    </submittedName>
</protein>
<evidence type="ECO:0000313" key="3">
    <source>
        <dbReference type="Proteomes" id="UP000656367"/>
    </source>
</evidence>
<dbReference type="EMBL" id="BMON01000005">
    <property type="protein sequence ID" value="GGM50615.1"/>
    <property type="molecule type" value="Genomic_DNA"/>
</dbReference>
<name>A0A830FWQ0_HALAR</name>
<dbReference type="RefSeq" id="WP_188853799.1">
    <property type="nucleotide sequence ID" value="NZ_BMON01000005.1"/>
</dbReference>
<evidence type="ECO:0000256" key="1">
    <source>
        <dbReference type="SAM" id="MobiDB-lite"/>
    </source>
</evidence>
<gene>
    <name evidence="2" type="ORF">GCM10009006_34690</name>
</gene>
<reference evidence="2" key="2">
    <citation type="submission" date="2020-09" db="EMBL/GenBank/DDBJ databases">
        <authorList>
            <person name="Sun Q."/>
            <person name="Ohkuma M."/>
        </authorList>
    </citation>
    <scope>NUCLEOTIDE SEQUENCE</scope>
    <source>
        <strain evidence="2">JCM 15759</strain>
    </source>
</reference>
<proteinExistence type="predicted"/>
<dbReference type="OrthoDB" id="62197at2157"/>
<feature type="region of interest" description="Disordered" evidence="1">
    <location>
        <begin position="310"/>
        <end position="336"/>
    </location>
</feature>
<comment type="caution">
    <text evidence="2">The sequence shown here is derived from an EMBL/GenBank/DDBJ whole genome shotgun (WGS) entry which is preliminary data.</text>
</comment>
<organism evidence="2 3">
    <name type="scientific">Haloarcula argentinensis</name>
    <dbReference type="NCBI Taxonomy" id="43776"/>
    <lineage>
        <taxon>Archaea</taxon>
        <taxon>Methanobacteriati</taxon>
        <taxon>Methanobacteriota</taxon>
        <taxon>Stenosarchaea group</taxon>
        <taxon>Halobacteria</taxon>
        <taxon>Halobacteriales</taxon>
        <taxon>Haloarculaceae</taxon>
        <taxon>Haloarcula</taxon>
    </lineage>
</organism>
<reference evidence="2" key="1">
    <citation type="journal article" date="2014" name="Int. J. Syst. Evol. Microbiol.">
        <title>Complete genome sequence of Corynebacterium casei LMG S-19264T (=DSM 44701T), isolated from a smear-ripened cheese.</title>
        <authorList>
            <consortium name="US DOE Joint Genome Institute (JGI-PGF)"/>
            <person name="Walter F."/>
            <person name="Albersmeier A."/>
            <person name="Kalinowski J."/>
            <person name="Ruckert C."/>
        </authorList>
    </citation>
    <scope>NUCLEOTIDE SEQUENCE</scope>
    <source>
        <strain evidence="2">JCM 15759</strain>
    </source>
</reference>
<dbReference type="Proteomes" id="UP000656367">
    <property type="component" value="Unassembled WGS sequence"/>
</dbReference>
<dbReference type="SUPFAM" id="SSF52540">
    <property type="entry name" value="P-loop containing nucleoside triphosphate hydrolases"/>
    <property type="match status" value="2"/>
</dbReference>
<sequence length="336" mass="38130">MITDARVLQQEFIPGEVKHRDAEVSHLSDTLRPLSTGDGRPTPSFLCGPSGAEKTCIARYTVNQLRENVVELNHHYVNCWEDYSRFKTLYRILDGINKTLDIHRQSTPRDELLDRLRSYDEDIRIRRPEQNSPHPLSEHEEARPFVRFSAAETKREEIELIAENISQDITAHGLDPEQIMVILLDRETQEDADEPTDRLDEATADDIVFNRVWDGESSVFAVDDEVTVTRINRAKGNEAAMVYISGLEHVDNVSSGQSLVRRRNQAFVAMTRTRGWCHVTGTGSCDAFDEMWSVLDGVTADEPEMVFPAPDPQSLENEMEAEPEPTTLTDFISEEG</sequence>
<dbReference type="Gene3D" id="3.40.50.300">
    <property type="entry name" value="P-loop containing nucleotide triphosphate hydrolases"/>
    <property type="match status" value="1"/>
</dbReference>